<feature type="region of interest" description="Disordered" evidence="1">
    <location>
        <begin position="34"/>
        <end position="80"/>
    </location>
</feature>
<evidence type="ECO:0000256" key="1">
    <source>
        <dbReference type="SAM" id="MobiDB-lite"/>
    </source>
</evidence>
<sequence>MTPKIWPHPSPGSAGGPDEGWAQCKFFVCGNGHSAVKSHPRTKPAALSKDGSRSVPSAPPSSHRAVEAEALVKRRVKKSK</sequence>
<reference evidence="2 3" key="1">
    <citation type="journal article" date="2021" name="Elife">
        <title>Chloroplast acquisition without the gene transfer in kleptoplastic sea slugs, Plakobranchus ocellatus.</title>
        <authorList>
            <person name="Maeda T."/>
            <person name="Takahashi S."/>
            <person name="Yoshida T."/>
            <person name="Shimamura S."/>
            <person name="Takaki Y."/>
            <person name="Nagai Y."/>
            <person name="Toyoda A."/>
            <person name="Suzuki Y."/>
            <person name="Arimoto A."/>
            <person name="Ishii H."/>
            <person name="Satoh N."/>
            <person name="Nishiyama T."/>
            <person name="Hasebe M."/>
            <person name="Maruyama T."/>
            <person name="Minagawa J."/>
            <person name="Obokata J."/>
            <person name="Shigenobu S."/>
        </authorList>
    </citation>
    <scope>NUCLEOTIDE SEQUENCE [LARGE SCALE GENOMIC DNA]</scope>
</reference>
<keyword evidence="3" id="KW-1185">Reference proteome</keyword>
<gene>
    <name evidence="2" type="ORF">PoB_000623600</name>
</gene>
<evidence type="ECO:0000313" key="3">
    <source>
        <dbReference type="Proteomes" id="UP000735302"/>
    </source>
</evidence>
<protein>
    <submittedName>
        <fullName evidence="2">Uncharacterized protein</fullName>
    </submittedName>
</protein>
<comment type="caution">
    <text evidence="2">The sequence shown here is derived from an EMBL/GenBank/DDBJ whole genome shotgun (WGS) entry which is preliminary data.</text>
</comment>
<evidence type="ECO:0000313" key="2">
    <source>
        <dbReference type="EMBL" id="GFN79730.1"/>
    </source>
</evidence>
<organism evidence="2 3">
    <name type="scientific">Plakobranchus ocellatus</name>
    <dbReference type="NCBI Taxonomy" id="259542"/>
    <lineage>
        <taxon>Eukaryota</taxon>
        <taxon>Metazoa</taxon>
        <taxon>Spiralia</taxon>
        <taxon>Lophotrochozoa</taxon>
        <taxon>Mollusca</taxon>
        <taxon>Gastropoda</taxon>
        <taxon>Heterobranchia</taxon>
        <taxon>Euthyneura</taxon>
        <taxon>Panpulmonata</taxon>
        <taxon>Sacoglossa</taxon>
        <taxon>Placobranchoidea</taxon>
        <taxon>Plakobranchidae</taxon>
        <taxon>Plakobranchus</taxon>
    </lineage>
</organism>
<dbReference type="Proteomes" id="UP000735302">
    <property type="component" value="Unassembled WGS sequence"/>
</dbReference>
<dbReference type="AlphaFoldDB" id="A0AAV3XXQ3"/>
<name>A0AAV3XXQ3_9GAST</name>
<accession>A0AAV3XXQ3</accession>
<dbReference type="EMBL" id="BLXT01000722">
    <property type="protein sequence ID" value="GFN79730.1"/>
    <property type="molecule type" value="Genomic_DNA"/>
</dbReference>
<proteinExistence type="predicted"/>